<dbReference type="InterPro" id="IPR044084">
    <property type="entry name" value="AvModA-like_subst-bd"/>
</dbReference>
<feature type="signal peptide" evidence="7">
    <location>
        <begin position="1"/>
        <end position="22"/>
    </location>
</feature>
<feature type="chain" id="PRO_5020465577" evidence="7">
    <location>
        <begin position="23"/>
        <end position="249"/>
    </location>
</feature>
<dbReference type="NCBIfam" id="TIGR01256">
    <property type="entry name" value="modA"/>
    <property type="match status" value="1"/>
</dbReference>
<evidence type="ECO:0000313" key="8">
    <source>
        <dbReference type="EMBL" id="TCT33017.1"/>
    </source>
</evidence>
<sequence length="249" mass="26054">MKTILSRLAVAAIILMPGFASAAEINVAVAANFTDAAKDIAAAFEAETDNTVVLSFGSTGKLFAQIANGAPFDVFLAADQARAKKAVEDDYAVEGSAFTYAIGKLVLFSENKSLVDDSGEVLTKPDSFSRLAIANPASAPYGAAAVETLKALGVYGVTEEKLVQGDSISQTFQFVATGNAELGFVALSQVIGSDHGSKWLVPAALYTPIRQDAVLTNEGADDETAKAFIDFMKGDTARTIIESYGYAVE</sequence>
<evidence type="ECO:0000256" key="3">
    <source>
        <dbReference type="ARBA" id="ARBA00022723"/>
    </source>
</evidence>
<evidence type="ECO:0000256" key="5">
    <source>
        <dbReference type="ARBA" id="ARBA00062515"/>
    </source>
</evidence>
<dbReference type="OrthoDB" id="9785015at2"/>
<name>A0A4R3NHS6_9HYPH</name>
<comment type="similarity">
    <text evidence="1">Belongs to the bacterial solute-binding protein ModA family.</text>
</comment>
<dbReference type="FunFam" id="3.40.190.10:FF:000035">
    <property type="entry name" value="Molybdate ABC transporter substrate-binding protein"/>
    <property type="match status" value="1"/>
</dbReference>
<dbReference type="CDD" id="cd13539">
    <property type="entry name" value="PBP2_AvModA"/>
    <property type="match status" value="1"/>
</dbReference>
<keyword evidence="3 6" id="KW-0479">Metal-binding</keyword>
<dbReference type="InterPro" id="IPR050682">
    <property type="entry name" value="ModA/WtpA"/>
</dbReference>
<dbReference type="AlphaFoldDB" id="A0A4R3NHS6"/>
<evidence type="ECO:0000256" key="4">
    <source>
        <dbReference type="ARBA" id="ARBA00022729"/>
    </source>
</evidence>
<evidence type="ECO:0000256" key="7">
    <source>
        <dbReference type="SAM" id="SignalP"/>
    </source>
</evidence>
<dbReference type="GO" id="GO:0030973">
    <property type="term" value="F:molybdate ion binding"/>
    <property type="evidence" value="ECO:0007669"/>
    <property type="project" value="InterPro"/>
</dbReference>
<dbReference type="InterPro" id="IPR005950">
    <property type="entry name" value="ModA"/>
</dbReference>
<protein>
    <submittedName>
        <fullName evidence="8">Molybdate transport system substrate-binding protein</fullName>
    </submittedName>
</protein>
<evidence type="ECO:0000256" key="2">
    <source>
        <dbReference type="ARBA" id="ARBA00022505"/>
    </source>
</evidence>
<dbReference type="PANTHER" id="PTHR30632">
    <property type="entry name" value="MOLYBDATE-BINDING PERIPLASMIC PROTEIN"/>
    <property type="match status" value="1"/>
</dbReference>
<dbReference type="RefSeq" id="WP_132313780.1">
    <property type="nucleotide sequence ID" value="NZ_SMAR01000036.1"/>
</dbReference>
<dbReference type="SUPFAM" id="SSF53850">
    <property type="entry name" value="Periplasmic binding protein-like II"/>
    <property type="match status" value="1"/>
</dbReference>
<feature type="binding site" evidence="6">
    <location>
        <position position="59"/>
    </location>
    <ligand>
        <name>molybdate</name>
        <dbReference type="ChEBI" id="CHEBI:36264"/>
    </ligand>
</feature>
<accession>A0A4R3NHS6</accession>
<dbReference type="GO" id="GO:0015689">
    <property type="term" value="P:molybdate ion transport"/>
    <property type="evidence" value="ECO:0007669"/>
    <property type="project" value="InterPro"/>
</dbReference>
<dbReference type="EMBL" id="SMAR01000036">
    <property type="protein sequence ID" value="TCT33017.1"/>
    <property type="molecule type" value="Genomic_DNA"/>
</dbReference>
<comment type="subunit">
    <text evidence="5">The complex is composed of two ATP-binding proteins (ModC), two transmembrane proteins (ModB) and a solute-binding protein (ModA).</text>
</comment>
<keyword evidence="9" id="KW-1185">Reference proteome</keyword>
<proteinExistence type="inferred from homology"/>
<evidence type="ECO:0000256" key="6">
    <source>
        <dbReference type="PIRSR" id="PIRSR004846-1"/>
    </source>
</evidence>
<evidence type="ECO:0000256" key="1">
    <source>
        <dbReference type="ARBA" id="ARBA00009175"/>
    </source>
</evidence>
<evidence type="ECO:0000313" key="9">
    <source>
        <dbReference type="Proteomes" id="UP000295097"/>
    </source>
</evidence>
<feature type="binding site" evidence="6">
    <location>
        <position position="168"/>
    </location>
    <ligand>
        <name>molybdate</name>
        <dbReference type="ChEBI" id="CHEBI:36264"/>
    </ligand>
</feature>
<keyword evidence="2 6" id="KW-0500">Molybdenum</keyword>
<dbReference type="PANTHER" id="PTHR30632:SF14">
    <property type="entry name" value="TUNGSTATE_MOLYBDATE_CHROMATE-BINDING PROTEIN MODA"/>
    <property type="match status" value="1"/>
</dbReference>
<dbReference type="GO" id="GO:0046872">
    <property type="term" value="F:metal ion binding"/>
    <property type="evidence" value="ECO:0007669"/>
    <property type="project" value="UniProtKB-KW"/>
</dbReference>
<dbReference type="Pfam" id="PF13531">
    <property type="entry name" value="SBP_bac_11"/>
    <property type="match status" value="1"/>
</dbReference>
<gene>
    <name evidence="8" type="ORF">EDC90_10367</name>
</gene>
<dbReference type="Gene3D" id="3.40.190.10">
    <property type="entry name" value="Periplasmic binding protein-like II"/>
    <property type="match status" value="2"/>
</dbReference>
<dbReference type="GO" id="GO:1901359">
    <property type="term" value="F:tungstate binding"/>
    <property type="evidence" value="ECO:0007669"/>
    <property type="project" value="UniProtKB-ARBA"/>
</dbReference>
<organism evidence="8 9">
    <name type="scientific">Martelella mediterranea</name>
    <dbReference type="NCBI Taxonomy" id="293089"/>
    <lineage>
        <taxon>Bacteria</taxon>
        <taxon>Pseudomonadati</taxon>
        <taxon>Pseudomonadota</taxon>
        <taxon>Alphaproteobacteria</taxon>
        <taxon>Hyphomicrobiales</taxon>
        <taxon>Aurantimonadaceae</taxon>
        <taxon>Martelella</taxon>
    </lineage>
</organism>
<keyword evidence="4 7" id="KW-0732">Signal</keyword>
<comment type="caution">
    <text evidence="8">The sequence shown here is derived from an EMBL/GenBank/DDBJ whole genome shotgun (WGS) entry which is preliminary data.</text>
</comment>
<reference evidence="8 9" key="1">
    <citation type="submission" date="2019-03" db="EMBL/GenBank/DDBJ databases">
        <title>Freshwater and sediment microbial communities from various areas in North America, analyzing microbe dynamics in response to fracking.</title>
        <authorList>
            <person name="Lamendella R."/>
        </authorList>
    </citation>
    <scope>NUCLEOTIDE SEQUENCE [LARGE SCALE GENOMIC DNA]</scope>
    <source>
        <strain evidence="8 9">175.2</strain>
    </source>
</reference>
<dbReference type="Proteomes" id="UP000295097">
    <property type="component" value="Unassembled WGS sequence"/>
</dbReference>
<dbReference type="PIRSF" id="PIRSF004846">
    <property type="entry name" value="ModA"/>
    <property type="match status" value="1"/>
</dbReference>